<organism evidence="1">
    <name type="scientific">Graphocephala atropunctata</name>
    <dbReference type="NCBI Taxonomy" id="36148"/>
    <lineage>
        <taxon>Eukaryota</taxon>
        <taxon>Metazoa</taxon>
        <taxon>Ecdysozoa</taxon>
        <taxon>Arthropoda</taxon>
        <taxon>Hexapoda</taxon>
        <taxon>Insecta</taxon>
        <taxon>Pterygota</taxon>
        <taxon>Neoptera</taxon>
        <taxon>Paraneoptera</taxon>
        <taxon>Hemiptera</taxon>
        <taxon>Auchenorrhyncha</taxon>
        <taxon>Membracoidea</taxon>
        <taxon>Cicadellidae</taxon>
        <taxon>Cicadellinae</taxon>
        <taxon>Cicadellini</taxon>
        <taxon>Graphocephala</taxon>
    </lineage>
</organism>
<name>A0A1B6LPU0_9HEMI</name>
<proteinExistence type="predicted"/>
<accession>A0A1B6LPU0</accession>
<sequence length="217" mass="24165">KAYNIQLASSIYLTGDLLLKLMSSRCGDVTFNSLCLFSILSTSNSIRPLVTLDTKMADNIVLTLNLDFQTASVREPFSTKGWRCQSKLLQFCGAHKSLMELHLVTQQFTYILINWALQNNGGTSKQVLEYLSLWLAGLQHHQVVTPVYQNRALRQDRLTTTLISIATELSHPSPANITSTVSRLRGNVAAKVLEVGANIPNHIIRLLHKRYSGGIID</sequence>
<dbReference type="AlphaFoldDB" id="A0A1B6LPU0"/>
<evidence type="ECO:0000313" key="1">
    <source>
        <dbReference type="EMBL" id="JAT25698.1"/>
    </source>
</evidence>
<feature type="non-terminal residue" evidence="1">
    <location>
        <position position="1"/>
    </location>
</feature>
<reference evidence="1" key="1">
    <citation type="submission" date="2015-11" db="EMBL/GenBank/DDBJ databases">
        <title>De novo transcriptome assembly of four potential Pierce s Disease insect vectors from Arizona vineyards.</title>
        <authorList>
            <person name="Tassone E.E."/>
        </authorList>
    </citation>
    <scope>NUCLEOTIDE SEQUENCE</scope>
</reference>
<protein>
    <submittedName>
        <fullName evidence="1">Uncharacterized protein</fullName>
    </submittedName>
</protein>
<gene>
    <name evidence="1" type="ORF">g.732</name>
</gene>
<dbReference type="EMBL" id="GEBQ01014279">
    <property type="protein sequence ID" value="JAT25698.1"/>
    <property type="molecule type" value="Transcribed_RNA"/>
</dbReference>